<dbReference type="Gene3D" id="3.30.1490.20">
    <property type="entry name" value="ATP-grasp fold, A domain"/>
    <property type="match status" value="1"/>
</dbReference>
<dbReference type="GO" id="GO:0042709">
    <property type="term" value="C:succinate-CoA ligase complex"/>
    <property type="evidence" value="ECO:0007669"/>
    <property type="project" value="TreeGrafter"/>
</dbReference>
<sequence>MAAQVTELTFLNHLAPRFSIPVPEHLTDEASGAEIRGALARWNSKALVKPDIMTGKRGKAGAVRTVTDYAEAQREMKQVQGKEINGCLPRTAYLVQYIPSEMEIYTAITYDSRSLSPAITVSLAGGMDVEDIEDNQKITSPVDVYTGMGAYHAGE</sequence>
<dbReference type="InterPro" id="IPR013650">
    <property type="entry name" value="ATP-grasp_succ-CoA_synth-type"/>
</dbReference>
<dbReference type="Gene3D" id="3.30.470.20">
    <property type="entry name" value="ATP-grasp fold, B domain"/>
    <property type="match status" value="1"/>
</dbReference>
<dbReference type="InterPro" id="IPR013815">
    <property type="entry name" value="ATP_grasp_subdomain_1"/>
</dbReference>
<dbReference type="GO" id="GO:0006099">
    <property type="term" value="P:tricarboxylic acid cycle"/>
    <property type="evidence" value="ECO:0007669"/>
    <property type="project" value="TreeGrafter"/>
</dbReference>
<reference evidence="2" key="1">
    <citation type="journal article" date="2014" name="Front. Microbiol.">
        <title>High frequency of phylogenetically diverse reductive dehalogenase-homologous genes in deep subseafloor sedimentary metagenomes.</title>
        <authorList>
            <person name="Kawai M."/>
            <person name="Futagami T."/>
            <person name="Toyoda A."/>
            <person name="Takaki Y."/>
            <person name="Nishi S."/>
            <person name="Hori S."/>
            <person name="Arai W."/>
            <person name="Tsubouchi T."/>
            <person name="Morono Y."/>
            <person name="Uchiyama I."/>
            <person name="Ito T."/>
            <person name="Fujiyama A."/>
            <person name="Inagaki F."/>
            <person name="Takami H."/>
        </authorList>
    </citation>
    <scope>NUCLEOTIDE SEQUENCE</scope>
    <source>
        <strain evidence="2">Expedition CK06-06</strain>
    </source>
</reference>
<feature type="domain" description="ATP-grasp fold succinyl-CoA synthetase-type" evidence="1">
    <location>
        <begin position="17"/>
        <end position="148"/>
    </location>
</feature>
<name>X1VVZ1_9ZZZZ</name>
<protein>
    <recommendedName>
        <fullName evidence="1">ATP-grasp fold succinyl-CoA synthetase-type domain-containing protein</fullName>
    </recommendedName>
</protein>
<dbReference type="PANTHER" id="PTHR11815:SF10">
    <property type="entry name" value="SUCCINATE--COA LIGASE [GDP-FORMING] SUBUNIT BETA, MITOCHONDRIAL"/>
    <property type="match status" value="1"/>
</dbReference>
<dbReference type="PANTHER" id="PTHR11815">
    <property type="entry name" value="SUCCINYL-COA SYNTHETASE BETA CHAIN"/>
    <property type="match status" value="1"/>
</dbReference>
<organism evidence="2">
    <name type="scientific">marine sediment metagenome</name>
    <dbReference type="NCBI Taxonomy" id="412755"/>
    <lineage>
        <taxon>unclassified sequences</taxon>
        <taxon>metagenomes</taxon>
        <taxon>ecological metagenomes</taxon>
    </lineage>
</organism>
<accession>X1VVZ1</accession>
<dbReference type="SUPFAM" id="SSF56059">
    <property type="entry name" value="Glutathione synthetase ATP-binding domain-like"/>
    <property type="match status" value="1"/>
</dbReference>
<feature type="non-terminal residue" evidence="2">
    <location>
        <position position="155"/>
    </location>
</feature>
<proteinExistence type="predicted"/>
<gene>
    <name evidence="2" type="ORF">S12H4_49851</name>
</gene>
<comment type="caution">
    <text evidence="2">The sequence shown here is derived from an EMBL/GenBank/DDBJ whole genome shotgun (WGS) entry which is preliminary data.</text>
</comment>
<dbReference type="EMBL" id="BARW01031321">
    <property type="protein sequence ID" value="GAJ15025.1"/>
    <property type="molecule type" value="Genomic_DNA"/>
</dbReference>
<dbReference type="GO" id="GO:0005829">
    <property type="term" value="C:cytosol"/>
    <property type="evidence" value="ECO:0007669"/>
    <property type="project" value="TreeGrafter"/>
</dbReference>
<evidence type="ECO:0000313" key="2">
    <source>
        <dbReference type="EMBL" id="GAJ15025.1"/>
    </source>
</evidence>
<evidence type="ECO:0000259" key="1">
    <source>
        <dbReference type="Pfam" id="PF08442"/>
    </source>
</evidence>
<dbReference type="AlphaFoldDB" id="X1VVZ1"/>
<dbReference type="GO" id="GO:0005524">
    <property type="term" value="F:ATP binding"/>
    <property type="evidence" value="ECO:0007669"/>
    <property type="project" value="InterPro"/>
</dbReference>
<dbReference type="Pfam" id="PF08442">
    <property type="entry name" value="ATP-grasp_2"/>
    <property type="match status" value="1"/>
</dbReference>
<dbReference type="GO" id="GO:0006104">
    <property type="term" value="P:succinyl-CoA metabolic process"/>
    <property type="evidence" value="ECO:0007669"/>
    <property type="project" value="TreeGrafter"/>
</dbReference>
<dbReference type="GO" id="GO:0004775">
    <property type="term" value="F:succinate-CoA ligase (ADP-forming) activity"/>
    <property type="evidence" value="ECO:0007669"/>
    <property type="project" value="TreeGrafter"/>
</dbReference>